<feature type="non-terminal residue" evidence="1">
    <location>
        <position position="1"/>
    </location>
</feature>
<accession>X0T5F6</accession>
<reference evidence="1" key="1">
    <citation type="journal article" date="2014" name="Front. Microbiol.">
        <title>High frequency of phylogenetically diverse reductive dehalogenase-homologous genes in deep subseafloor sedimentary metagenomes.</title>
        <authorList>
            <person name="Kawai M."/>
            <person name="Futagami T."/>
            <person name="Toyoda A."/>
            <person name="Takaki Y."/>
            <person name="Nishi S."/>
            <person name="Hori S."/>
            <person name="Arai W."/>
            <person name="Tsubouchi T."/>
            <person name="Morono Y."/>
            <person name="Uchiyama I."/>
            <person name="Ito T."/>
            <person name="Fujiyama A."/>
            <person name="Inagaki F."/>
            <person name="Takami H."/>
        </authorList>
    </citation>
    <scope>NUCLEOTIDE SEQUENCE</scope>
    <source>
        <strain evidence="1">Expedition CK06-06</strain>
    </source>
</reference>
<evidence type="ECO:0000313" key="1">
    <source>
        <dbReference type="EMBL" id="GAF83407.1"/>
    </source>
</evidence>
<name>X0T5F6_9ZZZZ</name>
<organism evidence="1">
    <name type="scientific">marine sediment metagenome</name>
    <dbReference type="NCBI Taxonomy" id="412755"/>
    <lineage>
        <taxon>unclassified sequences</taxon>
        <taxon>metagenomes</taxon>
        <taxon>ecological metagenomes</taxon>
    </lineage>
</organism>
<protein>
    <submittedName>
        <fullName evidence="1">Uncharacterized protein</fullName>
    </submittedName>
</protein>
<dbReference type="AlphaFoldDB" id="X0T5F6"/>
<sequence>RDKFLTVYTFSSKNVVTRALGMKSRQFINAHFHSNEKHRGPHEKWWVMPLKEYKETMLPDEENIFTSGSLINHINITKHGSSKIQTSS</sequence>
<proteinExistence type="predicted"/>
<comment type="caution">
    <text evidence="1">The sequence shown here is derived from an EMBL/GenBank/DDBJ whole genome shotgun (WGS) entry which is preliminary data.</text>
</comment>
<gene>
    <name evidence="1" type="ORF">S01H1_14361</name>
</gene>
<dbReference type="EMBL" id="BARS01007464">
    <property type="protein sequence ID" value="GAF83407.1"/>
    <property type="molecule type" value="Genomic_DNA"/>
</dbReference>